<dbReference type="OrthoDB" id="37484at2759"/>
<dbReference type="PANTHER" id="PTHR36766:SF40">
    <property type="entry name" value="DISEASE RESISTANCE PROTEIN RGA3"/>
    <property type="match status" value="1"/>
</dbReference>
<dbReference type="InterPro" id="IPR056789">
    <property type="entry name" value="LRR_R13L1-DRL21"/>
</dbReference>
<organism evidence="5 6">
    <name type="scientific">Morella rubra</name>
    <name type="common">Chinese bayberry</name>
    <dbReference type="NCBI Taxonomy" id="262757"/>
    <lineage>
        <taxon>Eukaryota</taxon>
        <taxon>Viridiplantae</taxon>
        <taxon>Streptophyta</taxon>
        <taxon>Embryophyta</taxon>
        <taxon>Tracheophyta</taxon>
        <taxon>Spermatophyta</taxon>
        <taxon>Magnoliopsida</taxon>
        <taxon>eudicotyledons</taxon>
        <taxon>Gunneridae</taxon>
        <taxon>Pentapetalae</taxon>
        <taxon>rosids</taxon>
        <taxon>fabids</taxon>
        <taxon>Fagales</taxon>
        <taxon>Myricaceae</taxon>
        <taxon>Morella</taxon>
    </lineage>
</organism>
<keyword evidence="1" id="KW-0433">Leucine-rich repeat</keyword>
<feature type="domain" description="R13L1/DRL21-like LRR repeat region" evidence="4">
    <location>
        <begin position="237"/>
        <end position="372"/>
    </location>
</feature>
<dbReference type="AlphaFoldDB" id="A0A6A1WP89"/>
<dbReference type="InterPro" id="IPR032675">
    <property type="entry name" value="LRR_dom_sf"/>
</dbReference>
<evidence type="ECO:0000259" key="4">
    <source>
        <dbReference type="Pfam" id="PF25019"/>
    </source>
</evidence>
<feature type="domain" description="NB-ARC" evidence="3">
    <location>
        <begin position="65"/>
        <end position="98"/>
    </location>
</feature>
<dbReference type="InterPro" id="IPR027417">
    <property type="entry name" value="P-loop_NTPase"/>
</dbReference>
<dbReference type="EMBL" id="RXIC02000019">
    <property type="protein sequence ID" value="KAB1226974.1"/>
    <property type="molecule type" value="Genomic_DNA"/>
</dbReference>
<proteinExistence type="predicted"/>
<evidence type="ECO:0000256" key="2">
    <source>
        <dbReference type="ARBA" id="ARBA00022821"/>
    </source>
</evidence>
<dbReference type="Gene3D" id="3.40.50.300">
    <property type="entry name" value="P-loop containing nucleotide triphosphate hydrolases"/>
    <property type="match status" value="1"/>
</dbReference>
<dbReference type="Pfam" id="PF25019">
    <property type="entry name" value="LRR_R13L1-DRL21"/>
    <property type="match status" value="1"/>
</dbReference>
<evidence type="ECO:0000313" key="6">
    <source>
        <dbReference type="Proteomes" id="UP000516437"/>
    </source>
</evidence>
<dbReference type="Gene3D" id="3.80.10.10">
    <property type="entry name" value="Ribonuclease Inhibitor"/>
    <property type="match status" value="1"/>
</dbReference>
<dbReference type="PANTHER" id="PTHR36766">
    <property type="entry name" value="PLANT BROAD-SPECTRUM MILDEW RESISTANCE PROTEIN RPW8"/>
    <property type="match status" value="1"/>
</dbReference>
<comment type="caution">
    <text evidence="5">The sequence shown here is derived from an EMBL/GenBank/DDBJ whole genome shotgun (WGS) entry which is preliminary data.</text>
</comment>
<evidence type="ECO:0000256" key="1">
    <source>
        <dbReference type="ARBA" id="ARBA00022614"/>
    </source>
</evidence>
<keyword evidence="6" id="KW-1185">Reference proteome</keyword>
<keyword evidence="2" id="KW-0611">Plant defense</keyword>
<evidence type="ECO:0000259" key="3">
    <source>
        <dbReference type="Pfam" id="PF00931"/>
    </source>
</evidence>
<evidence type="ECO:0008006" key="7">
    <source>
        <dbReference type="Google" id="ProtNLM"/>
    </source>
</evidence>
<accession>A0A6A1WP89</accession>
<dbReference type="GO" id="GO:0043531">
    <property type="term" value="F:ADP binding"/>
    <property type="evidence" value="ECO:0007669"/>
    <property type="project" value="InterPro"/>
</dbReference>
<dbReference type="Proteomes" id="UP000516437">
    <property type="component" value="Chromosome 1"/>
</dbReference>
<gene>
    <name evidence="5" type="ORF">CJ030_MR1G002519</name>
</gene>
<dbReference type="SUPFAM" id="SSF52058">
    <property type="entry name" value="L domain-like"/>
    <property type="match status" value="1"/>
</dbReference>
<reference evidence="5 6" key="1">
    <citation type="journal article" date="2019" name="Plant Biotechnol. J.">
        <title>The red bayberry genome and genetic basis of sex determination.</title>
        <authorList>
            <person name="Jia H.M."/>
            <person name="Jia H.J."/>
            <person name="Cai Q.L."/>
            <person name="Wang Y."/>
            <person name="Zhao H.B."/>
            <person name="Yang W.F."/>
            <person name="Wang G.Y."/>
            <person name="Li Y.H."/>
            <person name="Zhan D.L."/>
            <person name="Shen Y.T."/>
            <person name="Niu Q.F."/>
            <person name="Chang L."/>
            <person name="Qiu J."/>
            <person name="Zhao L."/>
            <person name="Xie H.B."/>
            <person name="Fu W.Y."/>
            <person name="Jin J."/>
            <person name="Li X.W."/>
            <person name="Jiao Y."/>
            <person name="Zhou C.C."/>
            <person name="Tu T."/>
            <person name="Chai C.Y."/>
            <person name="Gao J.L."/>
            <person name="Fan L.J."/>
            <person name="van de Weg E."/>
            <person name="Wang J.Y."/>
            <person name="Gao Z.S."/>
        </authorList>
    </citation>
    <scope>NUCLEOTIDE SEQUENCE [LARGE SCALE GENOMIC DNA]</scope>
    <source>
        <tissue evidence="5">Leaves</tissue>
    </source>
</reference>
<dbReference type="Pfam" id="PF00931">
    <property type="entry name" value="NB-ARC"/>
    <property type="match status" value="1"/>
</dbReference>
<protein>
    <recommendedName>
        <fullName evidence="7">NB-ARC domain-containing protein</fullName>
    </recommendedName>
</protein>
<evidence type="ECO:0000313" key="5">
    <source>
        <dbReference type="EMBL" id="KAB1226974.1"/>
    </source>
</evidence>
<dbReference type="InterPro" id="IPR002182">
    <property type="entry name" value="NB-ARC"/>
</dbReference>
<name>A0A6A1WP89_9ROSI</name>
<dbReference type="GO" id="GO:0006952">
    <property type="term" value="P:defense response"/>
    <property type="evidence" value="ECO:0007669"/>
    <property type="project" value="UniProtKB-KW"/>
</dbReference>
<sequence length="445" mass="49986">MAEVGGALLSAFLKVLLIDWRLRTSLIRLLLKPYDASWMLNLKQLQLRNDDRRKLLRGCSQKIRKMGVIAIVGMGGIGKTTLAQLVYNDERVKEHFDLEAGAHPELEEVGRQIAKKCEGLPLAAKAIGAMLRSKANVDEWERILHSELWNLSIEETKILPALRKVSSKKLETRQWKKSLSGCSNLTSLPRDMHKLVNLRHLDITETGIKEMPMHLGNLKGLQTLSKFIVSKHRGSGLGELGKLANLRGALSILELQNVESSRDAVEAKLKNKKYLENLELCWNASPANNSESQRSLATTWATTLSTEPLYCRFPEIVTVGSEFYGIGSSSIKPFGSLKVLKFEDMSNWETWFHFGTENEGGAFPSLEELYIKLPEADRGVFHPSSSLAKLEIHECPELVISLRRAPVLRELELMRCNEVLLKELPVGMRGSKSEGFDSVESFPRD</sequence>
<dbReference type="PRINTS" id="PR00364">
    <property type="entry name" value="DISEASERSIST"/>
</dbReference>
<dbReference type="SUPFAM" id="SSF52540">
    <property type="entry name" value="P-loop containing nucleoside triphosphate hydrolases"/>
    <property type="match status" value="1"/>
</dbReference>